<organism evidence="21 22">
    <name type="scientific">Dipteronia sinensis</name>
    <dbReference type="NCBI Taxonomy" id="43782"/>
    <lineage>
        <taxon>Eukaryota</taxon>
        <taxon>Viridiplantae</taxon>
        <taxon>Streptophyta</taxon>
        <taxon>Embryophyta</taxon>
        <taxon>Tracheophyta</taxon>
        <taxon>Spermatophyta</taxon>
        <taxon>Magnoliopsida</taxon>
        <taxon>eudicotyledons</taxon>
        <taxon>Gunneridae</taxon>
        <taxon>Pentapetalae</taxon>
        <taxon>rosids</taxon>
        <taxon>malvids</taxon>
        <taxon>Sapindales</taxon>
        <taxon>Sapindaceae</taxon>
        <taxon>Hippocastanoideae</taxon>
        <taxon>Acereae</taxon>
        <taxon>Dipteronia</taxon>
    </lineage>
</organism>
<keyword evidence="7" id="KW-0732">Signal</keyword>
<evidence type="ECO:0000256" key="4">
    <source>
        <dbReference type="ARBA" id="ARBA00022536"/>
    </source>
</evidence>
<dbReference type="Gene3D" id="3.30.200.20">
    <property type="entry name" value="Phosphorylase Kinase, domain 1"/>
    <property type="match status" value="1"/>
</dbReference>
<evidence type="ECO:0000256" key="2">
    <source>
        <dbReference type="ARBA" id="ARBA00012513"/>
    </source>
</evidence>
<dbReference type="EC" id="2.7.11.1" evidence="2"/>
<dbReference type="InterPro" id="IPR008271">
    <property type="entry name" value="Ser/Thr_kinase_AS"/>
</dbReference>
<evidence type="ECO:0000259" key="20">
    <source>
        <dbReference type="PROSITE" id="PS50011"/>
    </source>
</evidence>
<evidence type="ECO:0000256" key="17">
    <source>
        <dbReference type="ARBA" id="ARBA00047899"/>
    </source>
</evidence>
<dbReference type="PANTHER" id="PTHR47976:SF108">
    <property type="entry name" value="G-TYPE LECTIN S-RECEPTOR-LIKE SERINE_THREONINE-PROTEIN KINASE LECRK1"/>
    <property type="match status" value="1"/>
</dbReference>
<dbReference type="InterPro" id="IPR011009">
    <property type="entry name" value="Kinase-like_dom_sf"/>
</dbReference>
<dbReference type="InterPro" id="IPR000719">
    <property type="entry name" value="Prot_kinase_dom"/>
</dbReference>
<evidence type="ECO:0000256" key="13">
    <source>
        <dbReference type="ARBA" id="ARBA00023136"/>
    </source>
</evidence>
<evidence type="ECO:0000256" key="11">
    <source>
        <dbReference type="ARBA" id="ARBA00022840"/>
    </source>
</evidence>
<keyword evidence="12 19" id="KW-1133">Transmembrane helix</keyword>
<keyword evidence="11" id="KW-0067">ATP-binding</keyword>
<dbReference type="FunFam" id="3.30.200.20:FF:000059">
    <property type="entry name" value="S-receptor-like serine/threonine-protein kinase"/>
    <property type="match status" value="1"/>
</dbReference>
<evidence type="ECO:0000256" key="8">
    <source>
        <dbReference type="ARBA" id="ARBA00022734"/>
    </source>
</evidence>
<evidence type="ECO:0000256" key="16">
    <source>
        <dbReference type="ARBA" id="ARBA00023180"/>
    </source>
</evidence>
<dbReference type="SUPFAM" id="SSF56112">
    <property type="entry name" value="Protein kinase-like (PK-like)"/>
    <property type="match status" value="1"/>
</dbReference>
<accession>A0AAE0A754</accession>
<keyword evidence="13 19" id="KW-0472">Membrane</keyword>
<dbReference type="PROSITE" id="PS00108">
    <property type="entry name" value="PROTEIN_KINASE_ST"/>
    <property type="match status" value="1"/>
</dbReference>
<evidence type="ECO:0000256" key="10">
    <source>
        <dbReference type="ARBA" id="ARBA00022777"/>
    </source>
</evidence>
<evidence type="ECO:0000256" key="9">
    <source>
        <dbReference type="ARBA" id="ARBA00022741"/>
    </source>
</evidence>
<dbReference type="AlphaFoldDB" id="A0AAE0A754"/>
<dbReference type="GO" id="GO:0016020">
    <property type="term" value="C:membrane"/>
    <property type="evidence" value="ECO:0007669"/>
    <property type="project" value="UniProtKB-SubCell"/>
</dbReference>
<dbReference type="GO" id="GO:0030246">
    <property type="term" value="F:carbohydrate binding"/>
    <property type="evidence" value="ECO:0007669"/>
    <property type="project" value="UniProtKB-KW"/>
</dbReference>
<evidence type="ECO:0000256" key="18">
    <source>
        <dbReference type="ARBA" id="ARBA00048679"/>
    </source>
</evidence>
<dbReference type="EMBL" id="JANJYJ010000006">
    <property type="protein sequence ID" value="KAK3205072.1"/>
    <property type="molecule type" value="Genomic_DNA"/>
</dbReference>
<evidence type="ECO:0000256" key="7">
    <source>
        <dbReference type="ARBA" id="ARBA00022729"/>
    </source>
</evidence>
<keyword evidence="5" id="KW-0808">Transferase</keyword>
<keyword evidence="9" id="KW-0547">Nucleotide-binding</keyword>
<evidence type="ECO:0000256" key="12">
    <source>
        <dbReference type="ARBA" id="ARBA00022989"/>
    </source>
</evidence>
<evidence type="ECO:0000256" key="1">
    <source>
        <dbReference type="ARBA" id="ARBA00004479"/>
    </source>
</evidence>
<gene>
    <name evidence="21" type="ORF">Dsin_019118</name>
</gene>
<evidence type="ECO:0000256" key="3">
    <source>
        <dbReference type="ARBA" id="ARBA00022527"/>
    </source>
</evidence>
<comment type="subcellular location">
    <subcellularLocation>
        <location evidence="1">Membrane</location>
        <topology evidence="1">Single-pass type I membrane protein</topology>
    </subcellularLocation>
</comment>
<dbReference type="InterPro" id="IPR051343">
    <property type="entry name" value="G-type_lectin_kinases/EP1-like"/>
</dbReference>
<keyword evidence="15" id="KW-0675">Receptor</keyword>
<evidence type="ECO:0000256" key="15">
    <source>
        <dbReference type="ARBA" id="ARBA00023170"/>
    </source>
</evidence>
<sequence>MAHRDWTQIDYEHFGGVSEEYCKHACLSDCFCSVVMYNNEECWKKRLPLTNGRNDPSISGRTMIKVRIANSSSISGCSDSKKGQHIILSALLGSSIFLDLLLLLVAFFFFYHFNRMKPEKVQPHRVISTMNLQNFTYNELEKITRGFKEELGNGAFRTVYKGVLASENNTFVAVKKLDNAASEGEREFKAEVTAISQTNHKNLVRLLGFCDEGRHCLLVFEYKNNGSLANFLFGKSRPNWHDRMQIVIGTARGLFYLHEECTNQIIHCDIKPQNILLDDSFTARISDFGLARILKADQTRTTTAIRGTKGYVAPEWLKNMPITVKVDVYSFRILLLELICCRKNFEPNVENENEMILADWAYECYKAETLHLLVENDEEALRDMNRLKKYVMITIWCIQEDPLLRTTMKKVTQMLEGVVEVSIPLDPSKSICST</sequence>
<evidence type="ECO:0000313" key="21">
    <source>
        <dbReference type="EMBL" id="KAK3205072.1"/>
    </source>
</evidence>
<keyword evidence="3" id="KW-0723">Serine/threonine-protein kinase</keyword>
<dbReference type="Proteomes" id="UP001281410">
    <property type="component" value="Unassembled WGS sequence"/>
</dbReference>
<evidence type="ECO:0000256" key="14">
    <source>
        <dbReference type="ARBA" id="ARBA00023157"/>
    </source>
</evidence>
<dbReference type="Pfam" id="PF00069">
    <property type="entry name" value="Pkinase"/>
    <property type="match status" value="1"/>
</dbReference>
<dbReference type="GO" id="GO:0005524">
    <property type="term" value="F:ATP binding"/>
    <property type="evidence" value="ECO:0007669"/>
    <property type="project" value="UniProtKB-KW"/>
</dbReference>
<name>A0AAE0A754_9ROSI</name>
<keyword evidence="16" id="KW-0325">Glycoprotein</keyword>
<keyword evidence="10" id="KW-0418">Kinase</keyword>
<dbReference type="GO" id="GO:0004674">
    <property type="term" value="F:protein serine/threonine kinase activity"/>
    <property type="evidence" value="ECO:0007669"/>
    <property type="project" value="UniProtKB-KW"/>
</dbReference>
<dbReference type="SMART" id="SM00220">
    <property type="entry name" value="S_TKc"/>
    <property type="match status" value="1"/>
</dbReference>
<keyword evidence="6 19" id="KW-0812">Transmembrane</keyword>
<comment type="catalytic activity">
    <reaction evidence="17">
        <text>L-threonyl-[protein] + ATP = O-phospho-L-threonyl-[protein] + ADP + H(+)</text>
        <dbReference type="Rhea" id="RHEA:46608"/>
        <dbReference type="Rhea" id="RHEA-COMP:11060"/>
        <dbReference type="Rhea" id="RHEA-COMP:11605"/>
        <dbReference type="ChEBI" id="CHEBI:15378"/>
        <dbReference type="ChEBI" id="CHEBI:30013"/>
        <dbReference type="ChEBI" id="CHEBI:30616"/>
        <dbReference type="ChEBI" id="CHEBI:61977"/>
        <dbReference type="ChEBI" id="CHEBI:456216"/>
        <dbReference type="EC" id="2.7.11.1"/>
    </reaction>
</comment>
<keyword evidence="22" id="KW-1185">Reference proteome</keyword>
<feature type="domain" description="Protein kinase" evidence="20">
    <location>
        <begin position="145"/>
        <end position="419"/>
    </location>
</feature>
<evidence type="ECO:0000256" key="6">
    <source>
        <dbReference type="ARBA" id="ARBA00022692"/>
    </source>
</evidence>
<dbReference type="FunFam" id="1.10.510.10:FF:000237">
    <property type="entry name" value="G-type lectin S-receptor-like serine/threonine-protein kinase"/>
    <property type="match status" value="1"/>
</dbReference>
<dbReference type="PANTHER" id="PTHR47976">
    <property type="entry name" value="G-TYPE LECTIN S-RECEPTOR-LIKE SERINE/THREONINE-PROTEIN KINASE SD2-5"/>
    <property type="match status" value="1"/>
</dbReference>
<feature type="transmembrane region" description="Helical" evidence="19">
    <location>
        <begin position="86"/>
        <end position="111"/>
    </location>
</feature>
<proteinExistence type="predicted"/>
<dbReference type="Gene3D" id="1.10.510.10">
    <property type="entry name" value="Transferase(Phosphotransferase) domain 1"/>
    <property type="match status" value="1"/>
</dbReference>
<protein>
    <recommendedName>
        <fullName evidence="2">non-specific serine/threonine protein kinase</fullName>
        <ecNumber evidence="2">2.7.11.1</ecNumber>
    </recommendedName>
</protein>
<comment type="caution">
    <text evidence="21">The sequence shown here is derived from an EMBL/GenBank/DDBJ whole genome shotgun (WGS) entry which is preliminary data.</text>
</comment>
<evidence type="ECO:0000313" key="22">
    <source>
        <dbReference type="Proteomes" id="UP001281410"/>
    </source>
</evidence>
<evidence type="ECO:0000256" key="5">
    <source>
        <dbReference type="ARBA" id="ARBA00022679"/>
    </source>
</evidence>
<evidence type="ECO:0000256" key="19">
    <source>
        <dbReference type="SAM" id="Phobius"/>
    </source>
</evidence>
<keyword evidence="14" id="KW-1015">Disulfide bond</keyword>
<keyword evidence="8" id="KW-0430">Lectin</keyword>
<dbReference type="PROSITE" id="PS50011">
    <property type="entry name" value="PROTEIN_KINASE_DOM"/>
    <property type="match status" value="1"/>
</dbReference>
<keyword evidence="4" id="KW-0245">EGF-like domain</keyword>
<reference evidence="21" key="1">
    <citation type="journal article" date="2023" name="Plant J.">
        <title>Genome sequences and population genomics provide insights into the demographic history, inbreeding, and mutation load of two 'living fossil' tree species of Dipteronia.</title>
        <authorList>
            <person name="Feng Y."/>
            <person name="Comes H.P."/>
            <person name="Chen J."/>
            <person name="Zhu S."/>
            <person name="Lu R."/>
            <person name="Zhang X."/>
            <person name="Li P."/>
            <person name="Qiu J."/>
            <person name="Olsen K.M."/>
            <person name="Qiu Y."/>
        </authorList>
    </citation>
    <scope>NUCLEOTIDE SEQUENCE</scope>
    <source>
        <strain evidence="21">NBL</strain>
    </source>
</reference>
<comment type="catalytic activity">
    <reaction evidence="18">
        <text>L-seryl-[protein] + ATP = O-phospho-L-seryl-[protein] + ADP + H(+)</text>
        <dbReference type="Rhea" id="RHEA:17989"/>
        <dbReference type="Rhea" id="RHEA-COMP:9863"/>
        <dbReference type="Rhea" id="RHEA-COMP:11604"/>
        <dbReference type="ChEBI" id="CHEBI:15378"/>
        <dbReference type="ChEBI" id="CHEBI:29999"/>
        <dbReference type="ChEBI" id="CHEBI:30616"/>
        <dbReference type="ChEBI" id="CHEBI:83421"/>
        <dbReference type="ChEBI" id="CHEBI:456216"/>
        <dbReference type="EC" id="2.7.11.1"/>
    </reaction>
</comment>